<keyword evidence="11" id="KW-0031">Aminopeptidase</keyword>
<name>A0A0C6FMJ2_9HYPH</name>
<evidence type="ECO:0000256" key="1">
    <source>
        <dbReference type="ARBA" id="ARBA00009692"/>
    </source>
</evidence>
<feature type="binding site" evidence="9">
    <location>
        <position position="151"/>
    </location>
    <ligand>
        <name>Zn(2+)</name>
        <dbReference type="ChEBI" id="CHEBI:29105"/>
        <label>2</label>
    </ligand>
</feature>
<dbReference type="PANTHER" id="PTHR42994">
    <property type="entry name" value="PEPTIDASE T"/>
    <property type="match status" value="1"/>
</dbReference>
<feature type="binding site" evidence="9">
    <location>
        <position position="389"/>
    </location>
    <ligand>
        <name>Zn(2+)</name>
        <dbReference type="ChEBI" id="CHEBI:29105"/>
        <label>2</label>
    </ligand>
</feature>
<dbReference type="PANTHER" id="PTHR42994:SF1">
    <property type="entry name" value="PEPTIDASE T"/>
    <property type="match status" value="1"/>
</dbReference>
<dbReference type="InterPro" id="IPR010161">
    <property type="entry name" value="Peptidase_M20B"/>
</dbReference>
<dbReference type="GO" id="GO:0008270">
    <property type="term" value="F:zinc ion binding"/>
    <property type="evidence" value="ECO:0007669"/>
    <property type="project" value="InterPro"/>
</dbReference>
<dbReference type="EMBL" id="AP014705">
    <property type="protein sequence ID" value="BAQ48377.1"/>
    <property type="molecule type" value="Genomic_DNA"/>
</dbReference>
<feature type="binding site" evidence="9">
    <location>
        <position position="207"/>
    </location>
    <ligand>
        <name>Zn(2+)</name>
        <dbReference type="ChEBI" id="CHEBI:29105"/>
        <label>1</label>
    </ligand>
</feature>
<feature type="binding site" evidence="9">
    <location>
        <position position="184"/>
    </location>
    <ligand>
        <name>Zn(2+)</name>
        <dbReference type="ChEBI" id="CHEBI:29105"/>
        <label>2</label>
    </ligand>
</feature>
<dbReference type="PIRSF" id="PIRSF037215">
    <property type="entry name" value="Peptidase_M20B"/>
    <property type="match status" value="1"/>
</dbReference>
<feature type="binding site" evidence="9">
    <location>
        <position position="89"/>
    </location>
    <ligand>
        <name>Zn(2+)</name>
        <dbReference type="ChEBI" id="CHEBI:29105"/>
        <label>1</label>
    </ligand>
</feature>
<evidence type="ECO:0000256" key="3">
    <source>
        <dbReference type="ARBA" id="ARBA00022723"/>
    </source>
</evidence>
<evidence type="ECO:0000256" key="9">
    <source>
        <dbReference type="PIRSR" id="PIRSR037215-2"/>
    </source>
</evidence>
<dbReference type="GO" id="GO:0008237">
    <property type="term" value="F:metallopeptidase activity"/>
    <property type="evidence" value="ECO:0007669"/>
    <property type="project" value="UniProtKB-KW"/>
</dbReference>
<evidence type="ECO:0000256" key="5">
    <source>
        <dbReference type="ARBA" id="ARBA00022833"/>
    </source>
</evidence>
<evidence type="ECO:0000256" key="6">
    <source>
        <dbReference type="ARBA" id="ARBA00023049"/>
    </source>
</evidence>
<feature type="active site" evidence="8">
    <location>
        <position position="91"/>
    </location>
</feature>
<dbReference type="GO" id="GO:0006518">
    <property type="term" value="P:peptide metabolic process"/>
    <property type="evidence" value="ECO:0007669"/>
    <property type="project" value="InterPro"/>
</dbReference>
<dbReference type="GO" id="GO:0045148">
    <property type="term" value="F:tripeptide aminopeptidase activity"/>
    <property type="evidence" value="ECO:0007669"/>
    <property type="project" value="UniProtKB-UniRule"/>
</dbReference>
<dbReference type="PROSITE" id="PS00759">
    <property type="entry name" value="ARGE_DAPE_CPG2_2"/>
    <property type="match status" value="1"/>
</dbReference>
<sequence length="425" mass="45263">MGAYAMTDETALRAQLIARFFRYLAVPSQSDARATALPSTPGQLRLAELLAGELRELGLHDVVLDAHAILTARKPGTRPGAPRIGFIAHLDTVDVGLSPEIRPQVLRFTGDDLCLNPSEDIWLRAAEHPELAAYRGEDVIVGDGTSVLGADNKAAIAVVMTLLATLAPEDAHGDIVVAFVPDEEIGLRGAKALDLARFPCDFAYTIDACAVGEVVIETFNAAGAEIVFTGVAAHPMSAKGVMVNPLLMAHDFIGRFDRAETPEATEGREGYVWFNGLQAHSGEARLQAMIRDFDREGFAARKAGLHAVAEDIAALYPTGRVDCRITDTYGNIHDSLGDDRRSVDLLFAALAAEGIAPKEIPMRGGTDGAALSARGLPTPNYFTGASNFHSRFEFLPVPAFAASYRVTRRICGLAAGEGSVDSGPK</sequence>
<dbReference type="PROSITE" id="PS00758">
    <property type="entry name" value="ARGE_DAPE_CPG2_1"/>
    <property type="match status" value="1"/>
</dbReference>
<dbReference type="Pfam" id="PF01546">
    <property type="entry name" value="Peptidase_M20"/>
    <property type="match status" value="1"/>
</dbReference>
<dbReference type="Gene3D" id="3.30.70.360">
    <property type="match status" value="1"/>
</dbReference>
<comment type="cofactor">
    <cofactor evidence="9">
        <name>Zn(2+)</name>
        <dbReference type="ChEBI" id="CHEBI:29105"/>
    </cofactor>
    <text evidence="9">Binds 2 Zn(2+) ions per subunit.</text>
</comment>
<keyword evidence="5 9" id="KW-0862">Zinc</keyword>
<evidence type="ECO:0000256" key="8">
    <source>
        <dbReference type="PIRSR" id="PIRSR037215-1"/>
    </source>
</evidence>
<reference evidence="12" key="2">
    <citation type="submission" date="2015-01" db="EMBL/GenBank/DDBJ databases">
        <title>Complete genome sequence of Methylobacterium aquaticum strain 22A.</title>
        <authorList>
            <person name="Tani A."/>
            <person name="Ogura Y."/>
            <person name="Hayashi T."/>
        </authorList>
    </citation>
    <scope>NUCLEOTIDE SEQUENCE [LARGE SCALE GENOMIC DNA]</scope>
    <source>
        <strain evidence="12">MA-22A</strain>
        <plasmid evidence="12">Plasmid pMaq22A_1p DNA</plasmid>
    </source>
</reference>
<protein>
    <recommendedName>
        <fullName evidence="7">Peptidase T</fullName>
        <ecNumber evidence="7">3.4.11.4</ecNumber>
    </recommendedName>
</protein>
<dbReference type="InterPro" id="IPR001261">
    <property type="entry name" value="ArgE/DapE_CS"/>
</dbReference>
<dbReference type="Gene3D" id="3.40.630.10">
    <property type="entry name" value="Zn peptidases"/>
    <property type="match status" value="1"/>
</dbReference>
<accession>A0A0C6FMJ2</accession>
<keyword evidence="4 11" id="KW-0378">Hydrolase</keyword>
<dbReference type="NCBIfam" id="TIGR01882">
    <property type="entry name" value="peptidase-T"/>
    <property type="match status" value="1"/>
</dbReference>
<gene>
    <name evidence="11" type="primary">pepD</name>
    <name evidence="11" type="ORF">Maq22A_1p30055</name>
</gene>
<reference evidence="11 12" key="1">
    <citation type="journal article" date="2015" name="Genome Announc.">
        <title>Complete Genome Sequence of Methylobacterium aquaticum Strain 22A, Isolated from Racomitrium japonicum Moss.</title>
        <authorList>
            <person name="Tani A."/>
            <person name="Ogura Y."/>
            <person name="Hayashi T."/>
            <person name="Kimbara K."/>
        </authorList>
    </citation>
    <scope>NUCLEOTIDE SEQUENCE [LARGE SCALE GENOMIC DNA]</scope>
    <source>
        <strain evidence="11 12">MA-22A</strain>
        <plasmid evidence="12">Plasmid pMaq22A_1p DNA</plasmid>
    </source>
</reference>
<dbReference type="InterPro" id="IPR036264">
    <property type="entry name" value="Bact_exopeptidase_dim_dom"/>
</dbReference>
<evidence type="ECO:0000256" key="7">
    <source>
        <dbReference type="NCBIfam" id="TIGR01882"/>
    </source>
</evidence>
<feature type="binding site" evidence="9">
    <location>
        <position position="151"/>
    </location>
    <ligand>
        <name>Zn(2+)</name>
        <dbReference type="ChEBI" id="CHEBI:29105"/>
        <label>1</label>
    </ligand>
</feature>
<dbReference type="NCBIfam" id="NF003976">
    <property type="entry name" value="PRK05469.1"/>
    <property type="match status" value="1"/>
</dbReference>
<dbReference type="Proteomes" id="UP000061432">
    <property type="component" value="Plasmid pMaq22A_1p"/>
</dbReference>
<dbReference type="PATRIC" id="fig|270351.10.peg.5324"/>
<evidence type="ECO:0000259" key="10">
    <source>
        <dbReference type="Pfam" id="PF07687"/>
    </source>
</evidence>
<dbReference type="SUPFAM" id="SSF55031">
    <property type="entry name" value="Bacterial exopeptidase dimerisation domain"/>
    <property type="match status" value="1"/>
</dbReference>
<keyword evidence="6" id="KW-0482">Metalloprotease</keyword>
<proteinExistence type="inferred from homology"/>
<dbReference type="EC" id="3.4.11.4" evidence="7"/>
<evidence type="ECO:0000313" key="11">
    <source>
        <dbReference type="EMBL" id="BAQ48377.1"/>
    </source>
</evidence>
<dbReference type="CDD" id="cd03892">
    <property type="entry name" value="M20_peptT"/>
    <property type="match status" value="1"/>
</dbReference>
<dbReference type="GO" id="GO:0006508">
    <property type="term" value="P:proteolysis"/>
    <property type="evidence" value="ECO:0007669"/>
    <property type="project" value="UniProtKB-UniRule"/>
</dbReference>
<evidence type="ECO:0000256" key="4">
    <source>
        <dbReference type="ARBA" id="ARBA00022801"/>
    </source>
</evidence>
<dbReference type="NCBIfam" id="NF009920">
    <property type="entry name" value="PRK13381.1"/>
    <property type="match status" value="1"/>
</dbReference>
<keyword evidence="11" id="KW-0614">Plasmid</keyword>
<dbReference type="InterPro" id="IPR002933">
    <property type="entry name" value="Peptidase_M20"/>
</dbReference>
<keyword evidence="3 9" id="KW-0479">Metal-binding</keyword>
<dbReference type="Pfam" id="PF07687">
    <property type="entry name" value="M20_dimer"/>
    <property type="match status" value="1"/>
</dbReference>
<dbReference type="InterPro" id="IPR011650">
    <property type="entry name" value="Peptidase_M20_dimer"/>
</dbReference>
<keyword evidence="2" id="KW-0645">Protease</keyword>
<evidence type="ECO:0000256" key="2">
    <source>
        <dbReference type="ARBA" id="ARBA00022670"/>
    </source>
</evidence>
<feature type="active site" description="Proton acceptor" evidence="8">
    <location>
        <position position="183"/>
    </location>
</feature>
<dbReference type="KEGG" id="maqu:Maq22A_1p30055"/>
<comment type="similarity">
    <text evidence="1">Belongs to the peptidase M20B family.</text>
</comment>
<feature type="domain" description="Peptidase M20 dimerisation" evidence="10">
    <location>
        <begin position="216"/>
        <end position="318"/>
    </location>
</feature>
<evidence type="ECO:0000313" key="12">
    <source>
        <dbReference type="Proteomes" id="UP000061432"/>
    </source>
</evidence>
<dbReference type="SUPFAM" id="SSF53187">
    <property type="entry name" value="Zn-dependent exopeptidases"/>
    <property type="match status" value="1"/>
</dbReference>
<organism evidence="11 12">
    <name type="scientific">Methylobacterium aquaticum</name>
    <dbReference type="NCBI Taxonomy" id="270351"/>
    <lineage>
        <taxon>Bacteria</taxon>
        <taxon>Pseudomonadati</taxon>
        <taxon>Pseudomonadota</taxon>
        <taxon>Alphaproteobacteria</taxon>
        <taxon>Hyphomicrobiales</taxon>
        <taxon>Methylobacteriaceae</taxon>
        <taxon>Methylobacterium</taxon>
    </lineage>
</organism>
<dbReference type="AlphaFoldDB" id="A0A0C6FMJ2"/>
<geneLocation type="plasmid" evidence="12">
    <name>pMaq22A_1p DNA</name>
</geneLocation>